<dbReference type="OrthoDB" id="272271at2759"/>
<evidence type="ECO:0000256" key="1">
    <source>
        <dbReference type="ARBA" id="ARBA00001947"/>
    </source>
</evidence>
<sequence length="357" mass="40745">MTSSDFLQRLPKIELHLHIEGTLSPSLRWRLAQKNNIKLAYDSEEALAASYKTMYNHRKKKDGDILDPNGTPIPVFLDMYYGGMECLITESDFYDLAMEYFTKAASMNVRYCEPFFDIQGHTRRGVPVATVMSGLQRAREDAATKLNVKSNWTMCFLRDMSPESAMENYEAALPYRAVFHAIGLDSDEYDRPPSLFEDVFLRARKDGFKITSHCDVGQKDTHEHIHHVVTSMGGTGADRLDHGLNAAERPELIEAIKSRDLGMTLCPHAYHRRLSTEWVFSNVRKLFDAGIKITVNSDDPAYMHDMWVSENLALAQEHCPFTEKEMLQLQRNAVSICWADDAFKETFRTELAALELS</sequence>
<keyword evidence="2" id="KW-0479">Metal-binding</keyword>
<dbReference type="InterPro" id="IPR001365">
    <property type="entry name" value="A_deaminase_dom"/>
</dbReference>
<dbReference type="PANTHER" id="PTHR43114">
    <property type="entry name" value="ADENINE DEAMINASE"/>
    <property type="match status" value="1"/>
</dbReference>
<dbReference type="InterPro" id="IPR006330">
    <property type="entry name" value="Ado/ade_deaminase"/>
</dbReference>
<evidence type="ECO:0000259" key="4">
    <source>
        <dbReference type="Pfam" id="PF00962"/>
    </source>
</evidence>
<evidence type="ECO:0000256" key="2">
    <source>
        <dbReference type="ARBA" id="ARBA00022723"/>
    </source>
</evidence>
<dbReference type="AlphaFoldDB" id="A0A3D8RC80"/>
<dbReference type="Proteomes" id="UP000256645">
    <property type="component" value="Unassembled WGS sequence"/>
</dbReference>
<dbReference type="GO" id="GO:0006146">
    <property type="term" value="P:adenine catabolic process"/>
    <property type="evidence" value="ECO:0007669"/>
    <property type="project" value="TreeGrafter"/>
</dbReference>
<keyword evidence="6" id="KW-1185">Reference proteome</keyword>
<gene>
    <name evidence="5" type="ORF">BP6252_08153</name>
</gene>
<organism evidence="5 6">
    <name type="scientific">Coleophoma cylindrospora</name>
    <dbReference type="NCBI Taxonomy" id="1849047"/>
    <lineage>
        <taxon>Eukaryota</taxon>
        <taxon>Fungi</taxon>
        <taxon>Dikarya</taxon>
        <taxon>Ascomycota</taxon>
        <taxon>Pezizomycotina</taxon>
        <taxon>Leotiomycetes</taxon>
        <taxon>Helotiales</taxon>
        <taxon>Dermateaceae</taxon>
        <taxon>Coleophoma</taxon>
    </lineage>
</organism>
<keyword evidence="3" id="KW-0378">Hydrolase</keyword>
<dbReference type="InterPro" id="IPR032466">
    <property type="entry name" value="Metal_Hydrolase"/>
</dbReference>
<evidence type="ECO:0000313" key="6">
    <source>
        <dbReference type="Proteomes" id="UP000256645"/>
    </source>
</evidence>
<accession>A0A3D8RC80</accession>
<dbReference type="GO" id="GO:0000034">
    <property type="term" value="F:adenine deaminase activity"/>
    <property type="evidence" value="ECO:0007669"/>
    <property type="project" value="TreeGrafter"/>
</dbReference>
<dbReference type="EMBL" id="PDLM01000008">
    <property type="protein sequence ID" value="RDW71590.1"/>
    <property type="molecule type" value="Genomic_DNA"/>
</dbReference>
<feature type="domain" description="Adenosine deaminase" evidence="4">
    <location>
        <begin position="11"/>
        <end position="351"/>
    </location>
</feature>
<dbReference type="GO" id="GO:0046872">
    <property type="term" value="F:metal ion binding"/>
    <property type="evidence" value="ECO:0007669"/>
    <property type="project" value="UniProtKB-KW"/>
</dbReference>
<reference evidence="5 6" key="1">
    <citation type="journal article" date="2018" name="IMA Fungus">
        <title>IMA Genome-F 9: Draft genome sequence of Annulohypoxylon stygium, Aspergillus mulundensis, Berkeleyomyces basicola (syn. Thielaviopsis basicola), Ceratocystis smalleyi, two Cercospora beticola strains, Coleophoma cylindrospora, Fusarium fracticaudum, Phialophora cf. hyalina, and Morchella septimelata.</title>
        <authorList>
            <person name="Wingfield B.D."/>
            <person name="Bills G.F."/>
            <person name="Dong Y."/>
            <person name="Huang W."/>
            <person name="Nel W.J."/>
            <person name="Swalarsk-Parry B.S."/>
            <person name="Vaghefi N."/>
            <person name="Wilken P.M."/>
            <person name="An Z."/>
            <person name="de Beer Z.W."/>
            <person name="De Vos L."/>
            <person name="Chen L."/>
            <person name="Duong T.A."/>
            <person name="Gao Y."/>
            <person name="Hammerbacher A."/>
            <person name="Kikkert J.R."/>
            <person name="Li Y."/>
            <person name="Li H."/>
            <person name="Li K."/>
            <person name="Li Q."/>
            <person name="Liu X."/>
            <person name="Ma X."/>
            <person name="Naidoo K."/>
            <person name="Pethybridge S.J."/>
            <person name="Sun J."/>
            <person name="Steenkamp E.T."/>
            <person name="van der Nest M.A."/>
            <person name="van Wyk S."/>
            <person name="Wingfield M.J."/>
            <person name="Xiong C."/>
            <person name="Yue Q."/>
            <person name="Zhang X."/>
        </authorList>
    </citation>
    <scope>NUCLEOTIDE SEQUENCE [LARGE SCALE GENOMIC DNA]</scope>
    <source>
        <strain evidence="5 6">BP6252</strain>
    </source>
</reference>
<dbReference type="PANTHER" id="PTHR43114:SF7">
    <property type="entry name" value="ADENOSINE DEAMINASE DOMAIN-CONTAINING PROTEIN"/>
    <property type="match status" value="1"/>
</dbReference>
<evidence type="ECO:0000256" key="3">
    <source>
        <dbReference type="ARBA" id="ARBA00022801"/>
    </source>
</evidence>
<dbReference type="SUPFAM" id="SSF51556">
    <property type="entry name" value="Metallo-dependent hydrolases"/>
    <property type="match status" value="1"/>
</dbReference>
<dbReference type="GO" id="GO:0043103">
    <property type="term" value="P:hypoxanthine salvage"/>
    <property type="evidence" value="ECO:0007669"/>
    <property type="project" value="TreeGrafter"/>
</dbReference>
<proteinExistence type="predicted"/>
<dbReference type="NCBIfam" id="TIGR01430">
    <property type="entry name" value="aden_deam"/>
    <property type="match status" value="1"/>
</dbReference>
<name>A0A3D8RC80_9HELO</name>
<dbReference type="Gene3D" id="3.20.20.140">
    <property type="entry name" value="Metal-dependent hydrolases"/>
    <property type="match status" value="1"/>
</dbReference>
<dbReference type="Pfam" id="PF00962">
    <property type="entry name" value="A_deaminase"/>
    <property type="match status" value="1"/>
</dbReference>
<dbReference type="STRING" id="1849047.A0A3D8RC80"/>
<evidence type="ECO:0000313" key="5">
    <source>
        <dbReference type="EMBL" id="RDW71590.1"/>
    </source>
</evidence>
<protein>
    <submittedName>
        <fullName evidence="5">Adenosine deaminase-3</fullName>
    </submittedName>
</protein>
<dbReference type="GO" id="GO:0005829">
    <property type="term" value="C:cytosol"/>
    <property type="evidence" value="ECO:0007669"/>
    <property type="project" value="TreeGrafter"/>
</dbReference>
<comment type="caution">
    <text evidence="5">The sequence shown here is derived from an EMBL/GenBank/DDBJ whole genome shotgun (WGS) entry which is preliminary data.</text>
</comment>
<comment type="cofactor">
    <cofactor evidence="1">
        <name>Zn(2+)</name>
        <dbReference type="ChEBI" id="CHEBI:29105"/>
    </cofactor>
</comment>